<accession>A0A5B7GLC8</accession>
<reference evidence="2 3" key="1">
    <citation type="submission" date="2019-05" db="EMBL/GenBank/DDBJ databases">
        <title>Another draft genome of Portunus trituberculatus and its Hox gene families provides insights of decapod evolution.</title>
        <authorList>
            <person name="Jeong J.-H."/>
            <person name="Song I."/>
            <person name="Kim S."/>
            <person name="Choi T."/>
            <person name="Kim D."/>
            <person name="Ryu S."/>
            <person name="Kim W."/>
        </authorList>
    </citation>
    <scope>NUCLEOTIDE SEQUENCE [LARGE SCALE GENOMIC DNA]</scope>
    <source>
        <tissue evidence="2">Muscle</tissue>
    </source>
</reference>
<dbReference type="AlphaFoldDB" id="A0A5B7GLC8"/>
<protein>
    <submittedName>
        <fullName evidence="2">Uncharacterized protein</fullName>
    </submittedName>
</protein>
<evidence type="ECO:0000313" key="2">
    <source>
        <dbReference type="EMBL" id="MPC58253.1"/>
    </source>
</evidence>
<dbReference type="EMBL" id="VSRR010015501">
    <property type="protein sequence ID" value="MPC58253.1"/>
    <property type="molecule type" value="Genomic_DNA"/>
</dbReference>
<proteinExistence type="predicted"/>
<organism evidence="2 3">
    <name type="scientific">Portunus trituberculatus</name>
    <name type="common">Swimming crab</name>
    <name type="synonym">Neptunus trituberculatus</name>
    <dbReference type="NCBI Taxonomy" id="210409"/>
    <lineage>
        <taxon>Eukaryota</taxon>
        <taxon>Metazoa</taxon>
        <taxon>Ecdysozoa</taxon>
        <taxon>Arthropoda</taxon>
        <taxon>Crustacea</taxon>
        <taxon>Multicrustacea</taxon>
        <taxon>Malacostraca</taxon>
        <taxon>Eumalacostraca</taxon>
        <taxon>Eucarida</taxon>
        <taxon>Decapoda</taxon>
        <taxon>Pleocyemata</taxon>
        <taxon>Brachyura</taxon>
        <taxon>Eubrachyura</taxon>
        <taxon>Portunoidea</taxon>
        <taxon>Portunidae</taxon>
        <taxon>Portuninae</taxon>
        <taxon>Portunus</taxon>
    </lineage>
</organism>
<keyword evidence="1" id="KW-1133">Transmembrane helix</keyword>
<sequence>MKGVGQVTSFLGSRAPACLRSCLEKVNRSFPASLLLMFLCFFSSFTWKLNSAVHVITFMTE</sequence>
<name>A0A5B7GLC8_PORTR</name>
<comment type="caution">
    <text evidence="2">The sequence shown here is derived from an EMBL/GenBank/DDBJ whole genome shotgun (WGS) entry which is preliminary data.</text>
</comment>
<evidence type="ECO:0000313" key="3">
    <source>
        <dbReference type="Proteomes" id="UP000324222"/>
    </source>
</evidence>
<evidence type="ECO:0000256" key="1">
    <source>
        <dbReference type="SAM" id="Phobius"/>
    </source>
</evidence>
<dbReference type="Proteomes" id="UP000324222">
    <property type="component" value="Unassembled WGS sequence"/>
</dbReference>
<gene>
    <name evidence="2" type="ORF">E2C01_052249</name>
</gene>
<feature type="transmembrane region" description="Helical" evidence="1">
    <location>
        <begin position="30"/>
        <end position="49"/>
    </location>
</feature>
<keyword evidence="1" id="KW-0812">Transmembrane</keyword>
<keyword evidence="1" id="KW-0472">Membrane</keyword>
<keyword evidence="3" id="KW-1185">Reference proteome</keyword>